<comment type="caution">
    <text evidence="1">The sequence shown here is derived from an EMBL/GenBank/DDBJ whole genome shotgun (WGS) entry which is preliminary data.</text>
</comment>
<evidence type="ECO:0000313" key="2">
    <source>
        <dbReference type="Proteomes" id="UP001155110"/>
    </source>
</evidence>
<proteinExistence type="predicted"/>
<reference evidence="1" key="1">
    <citation type="submission" date="2022-08" db="EMBL/GenBank/DDBJ databases">
        <title>Genomic Encyclopedia of Type Strains, Phase V (KMG-V): Genome sequencing to study the core and pangenomes of soil and plant-associated prokaryotes.</title>
        <authorList>
            <person name="Whitman W."/>
        </authorList>
    </citation>
    <scope>NUCLEOTIDE SEQUENCE</scope>
    <source>
        <strain evidence="1">SP3002</strain>
    </source>
</reference>
<accession>A0AAW5P8P5</accession>
<protein>
    <submittedName>
        <fullName evidence="1">Uncharacterized protein</fullName>
    </submittedName>
</protein>
<dbReference type="RefSeq" id="WP_259258260.1">
    <property type="nucleotide sequence ID" value="NZ_JANTZM010000007.1"/>
</dbReference>
<dbReference type="EMBL" id="JANTZM010000007">
    <property type="protein sequence ID" value="MCS4157737.1"/>
    <property type="molecule type" value="Genomic_DNA"/>
</dbReference>
<organism evidence="1 2">
    <name type="scientific">Salinibacter ruber</name>
    <dbReference type="NCBI Taxonomy" id="146919"/>
    <lineage>
        <taxon>Bacteria</taxon>
        <taxon>Pseudomonadati</taxon>
        <taxon>Rhodothermota</taxon>
        <taxon>Rhodothermia</taxon>
        <taxon>Rhodothermales</taxon>
        <taxon>Salinibacteraceae</taxon>
        <taxon>Salinibacter</taxon>
    </lineage>
</organism>
<dbReference type="AlphaFoldDB" id="A0AAW5P8P5"/>
<dbReference type="Proteomes" id="UP001155110">
    <property type="component" value="Unassembled WGS sequence"/>
</dbReference>
<name>A0AAW5P8P5_9BACT</name>
<sequence>MSLPGDRDIDTDPVDEVGAHQRIHDVCDRLEGTFQALIAVRRILTDPDASAAAQGLAERVLREKTRGLPTVLDHIRSQATRLQEEIDTLNHDK</sequence>
<evidence type="ECO:0000313" key="1">
    <source>
        <dbReference type="EMBL" id="MCS4157737.1"/>
    </source>
</evidence>
<gene>
    <name evidence="1" type="ORF">GGP99_001701</name>
</gene>